<evidence type="ECO:0000256" key="4">
    <source>
        <dbReference type="ARBA" id="ARBA00022618"/>
    </source>
</evidence>
<evidence type="ECO:0000256" key="8">
    <source>
        <dbReference type="ARBA" id="ARBA00023328"/>
    </source>
</evidence>
<dbReference type="Proteomes" id="UP000095287">
    <property type="component" value="Unplaced"/>
</dbReference>
<evidence type="ECO:0000256" key="5">
    <source>
        <dbReference type="ARBA" id="ARBA00022776"/>
    </source>
</evidence>
<proteinExistence type="inferred from homology"/>
<dbReference type="InterPro" id="IPR005549">
    <property type="entry name" value="Kinetochore_Nuf2_N"/>
</dbReference>
<comment type="similarity">
    <text evidence="2">Belongs to the NUF2 family.</text>
</comment>
<keyword evidence="6 9" id="KW-0175">Coiled coil</keyword>
<dbReference type="GO" id="GO:0031262">
    <property type="term" value="C:Ndc80 complex"/>
    <property type="evidence" value="ECO:0007669"/>
    <property type="project" value="InterPro"/>
</dbReference>
<evidence type="ECO:0000259" key="10">
    <source>
        <dbReference type="Pfam" id="PF03800"/>
    </source>
</evidence>
<dbReference type="AlphaFoldDB" id="A0A1I7ZVI4"/>
<organism evidence="11 12">
    <name type="scientific">Steinernema glaseri</name>
    <dbReference type="NCBI Taxonomy" id="37863"/>
    <lineage>
        <taxon>Eukaryota</taxon>
        <taxon>Metazoa</taxon>
        <taxon>Ecdysozoa</taxon>
        <taxon>Nematoda</taxon>
        <taxon>Chromadorea</taxon>
        <taxon>Rhabditida</taxon>
        <taxon>Tylenchina</taxon>
        <taxon>Panagrolaimomorpha</taxon>
        <taxon>Strongyloidoidea</taxon>
        <taxon>Steinernematidae</taxon>
        <taxon>Steinernema</taxon>
    </lineage>
</organism>
<accession>A0A1I7ZVI4</accession>
<reference evidence="12" key="1">
    <citation type="submission" date="2016-11" db="UniProtKB">
        <authorList>
            <consortium name="WormBaseParasite"/>
        </authorList>
    </citation>
    <scope>IDENTIFICATION</scope>
</reference>
<sequence length="469" mass="54181">MVYHNIANLEVGMLTKYLNAQFPQLNVSHTDITHPKGDQIYEIYATLLKSILNLPDRAFNEIPLELACPLFDPDTHGNTVPKFLLLFHLNNCLQDITNKELAVSPQDFFCPCPDRTRAILSSLVVFHRFLGGIRPHMDYITELQKKRLVDFEEMQARVMRAESENIPAQIDAEKQKLDELTEAYQEIENESKDLCVNIEVEKQKCTALEAEKEERLTKLKTLKASVESLQIKLETLKEDLVSSPEKILADVNRARAQREDVSNSLTHLRNAGYETECRLKSFATGQHRIKLLETECVQLRERVSALQPKSVKRDELSRQQRALKQTLEDLEVGLKDRKQRIARENDGVQRDRSRHQRLVADYEERIIDVQNELGSLQERGEKADHELQDLNREYHRIVCEINKVKESHTNRMNQITNLTKKSEEKFLSETQKWNDFLQEKDAAFQGYLGALTVVSDENVSVEPTAMDTD</sequence>
<keyword evidence="8" id="KW-0137">Centromere</keyword>
<dbReference type="GO" id="GO:0051301">
    <property type="term" value="P:cell division"/>
    <property type="evidence" value="ECO:0007669"/>
    <property type="project" value="UniProtKB-KW"/>
</dbReference>
<dbReference type="Pfam" id="PF03800">
    <property type="entry name" value="Nuf2"/>
    <property type="match status" value="1"/>
</dbReference>
<evidence type="ECO:0000256" key="9">
    <source>
        <dbReference type="SAM" id="Coils"/>
    </source>
</evidence>
<dbReference type="InterPro" id="IPR038275">
    <property type="entry name" value="Nuf2_N_sf"/>
</dbReference>
<evidence type="ECO:0000313" key="11">
    <source>
        <dbReference type="Proteomes" id="UP000095287"/>
    </source>
</evidence>
<feature type="domain" description="Kinetochore protein Nuf2 N-terminal" evidence="10">
    <location>
        <begin position="23"/>
        <end position="130"/>
    </location>
</feature>
<comment type="subcellular location">
    <subcellularLocation>
        <location evidence="1">Chromosome</location>
        <location evidence="1">Centromere</location>
    </subcellularLocation>
</comment>
<dbReference type="WBParaSite" id="L893_g30187.t1">
    <property type="protein sequence ID" value="L893_g30187.t1"/>
    <property type="gene ID" value="L893_g30187"/>
</dbReference>
<keyword evidence="11" id="KW-1185">Reference proteome</keyword>
<evidence type="ECO:0000256" key="2">
    <source>
        <dbReference type="ARBA" id="ARBA00005498"/>
    </source>
</evidence>
<name>A0A1I7ZVI4_9BILA</name>
<keyword evidence="7" id="KW-0131">Cell cycle</keyword>
<evidence type="ECO:0000256" key="6">
    <source>
        <dbReference type="ARBA" id="ARBA00023054"/>
    </source>
</evidence>
<protein>
    <submittedName>
        <fullName evidence="12">Nuf2 domain-containing protein</fullName>
    </submittedName>
</protein>
<feature type="coiled-coil region" evidence="9">
    <location>
        <begin position="170"/>
        <end position="271"/>
    </location>
</feature>
<feature type="coiled-coil region" evidence="9">
    <location>
        <begin position="313"/>
        <end position="407"/>
    </location>
</feature>
<evidence type="ECO:0000256" key="1">
    <source>
        <dbReference type="ARBA" id="ARBA00004584"/>
    </source>
</evidence>
<evidence type="ECO:0000256" key="3">
    <source>
        <dbReference type="ARBA" id="ARBA00022454"/>
    </source>
</evidence>
<dbReference type="Gene3D" id="1.10.418.60">
    <property type="entry name" value="Ncd80 complex, Nuf2 subunit"/>
    <property type="match status" value="1"/>
</dbReference>
<keyword evidence="4" id="KW-0132">Cell division</keyword>
<evidence type="ECO:0000313" key="12">
    <source>
        <dbReference type="WBParaSite" id="L893_g30187.t1"/>
    </source>
</evidence>
<keyword evidence="5" id="KW-0498">Mitosis</keyword>
<evidence type="ECO:0000256" key="7">
    <source>
        <dbReference type="ARBA" id="ARBA00023306"/>
    </source>
</evidence>
<keyword evidence="3" id="KW-0158">Chromosome</keyword>